<evidence type="ECO:0000313" key="13">
    <source>
        <dbReference type="Proteomes" id="UP000243205"/>
    </source>
</evidence>
<dbReference type="PANTHER" id="PTHR33446">
    <property type="entry name" value="PROTEIN TONB-RELATED"/>
    <property type="match status" value="1"/>
</dbReference>
<dbReference type="PRINTS" id="PR01374">
    <property type="entry name" value="TONBPROTEIN"/>
</dbReference>
<evidence type="ECO:0000256" key="4">
    <source>
        <dbReference type="ARBA" id="ARBA00022475"/>
    </source>
</evidence>
<evidence type="ECO:0000256" key="2">
    <source>
        <dbReference type="ARBA" id="ARBA00006555"/>
    </source>
</evidence>
<keyword evidence="7" id="KW-0653">Protein transport</keyword>
<dbReference type="GO" id="GO:0031992">
    <property type="term" value="F:energy transducer activity"/>
    <property type="evidence" value="ECO:0007669"/>
    <property type="project" value="InterPro"/>
</dbReference>
<dbReference type="AlphaFoldDB" id="A0A1G6XLL4"/>
<reference evidence="13" key="1">
    <citation type="submission" date="2016-10" db="EMBL/GenBank/DDBJ databases">
        <authorList>
            <person name="Varghese N."/>
            <person name="Submissions S."/>
        </authorList>
    </citation>
    <scope>NUCLEOTIDE SEQUENCE [LARGE SCALE GENOMIC DNA]</scope>
    <source>
        <strain evidence="13">DSM 8987</strain>
    </source>
</reference>
<evidence type="ECO:0000256" key="1">
    <source>
        <dbReference type="ARBA" id="ARBA00004383"/>
    </source>
</evidence>
<evidence type="ECO:0000256" key="10">
    <source>
        <dbReference type="SAM" id="Phobius"/>
    </source>
</evidence>
<keyword evidence="9 10" id="KW-0472">Membrane</keyword>
<comment type="similarity">
    <text evidence="2">Belongs to the TonB family.</text>
</comment>
<evidence type="ECO:0000256" key="5">
    <source>
        <dbReference type="ARBA" id="ARBA00022519"/>
    </source>
</evidence>
<evidence type="ECO:0000256" key="6">
    <source>
        <dbReference type="ARBA" id="ARBA00022692"/>
    </source>
</evidence>
<evidence type="ECO:0000313" key="12">
    <source>
        <dbReference type="EMBL" id="SDD78325.1"/>
    </source>
</evidence>
<protein>
    <submittedName>
        <fullName evidence="12">Protein TonB</fullName>
    </submittedName>
</protein>
<sequence length="228" mass="24765">MTLRRVFQRHSWLGALLLTLAGNALLFGLLPHLVQEPGPAVAPATTQPVRLLAAPLLPSRTLTPPLPAATPAAAVAAPLPAAPLPELPRLALAPPSLALNLPLTSAVQPAHDWPAPQLPGVQLPPLAALPQYFEVGELDQPVQPLAQLPFLYPLRAKRQGIEGWVRLGLWIDRDGRVERIEILAAEPPGVFDETVLRGARQWRFRPGTRQGEPVASRVEQTVRFELQE</sequence>
<keyword evidence="8 10" id="KW-1133">Transmembrane helix</keyword>
<dbReference type="NCBIfam" id="TIGR01352">
    <property type="entry name" value="tonB_Cterm"/>
    <property type="match status" value="1"/>
</dbReference>
<dbReference type="Proteomes" id="UP000243205">
    <property type="component" value="Unassembled WGS sequence"/>
</dbReference>
<dbReference type="PROSITE" id="PS52015">
    <property type="entry name" value="TONB_CTD"/>
    <property type="match status" value="1"/>
</dbReference>
<dbReference type="Gene3D" id="3.30.1150.10">
    <property type="match status" value="1"/>
</dbReference>
<name>A0A1G6XLL4_9BACT</name>
<feature type="domain" description="TonB C-terminal" evidence="11">
    <location>
        <begin position="137"/>
        <end position="228"/>
    </location>
</feature>
<organism evidence="12 13">
    <name type="scientific">Desulfuromonas thiophila</name>
    <dbReference type="NCBI Taxonomy" id="57664"/>
    <lineage>
        <taxon>Bacteria</taxon>
        <taxon>Pseudomonadati</taxon>
        <taxon>Thermodesulfobacteriota</taxon>
        <taxon>Desulfuromonadia</taxon>
        <taxon>Desulfuromonadales</taxon>
        <taxon>Desulfuromonadaceae</taxon>
        <taxon>Desulfuromonas</taxon>
    </lineage>
</organism>
<evidence type="ECO:0000259" key="11">
    <source>
        <dbReference type="PROSITE" id="PS52015"/>
    </source>
</evidence>
<dbReference type="Pfam" id="PF03544">
    <property type="entry name" value="TonB_C"/>
    <property type="match status" value="1"/>
</dbReference>
<dbReference type="OrthoDB" id="9810145at2"/>
<proteinExistence type="inferred from homology"/>
<dbReference type="STRING" id="57664.SAMN05661003_101296"/>
<dbReference type="GO" id="GO:0030288">
    <property type="term" value="C:outer membrane-bounded periplasmic space"/>
    <property type="evidence" value="ECO:0007669"/>
    <property type="project" value="InterPro"/>
</dbReference>
<keyword evidence="13" id="KW-1185">Reference proteome</keyword>
<dbReference type="GO" id="GO:0098797">
    <property type="term" value="C:plasma membrane protein complex"/>
    <property type="evidence" value="ECO:0007669"/>
    <property type="project" value="TreeGrafter"/>
</dbReference>
<dbReference type="PANTHER" id="PTHR33446:SF2">
    <property type="entry name" value="PROTEIN TONB"/>
    <property type="match status" value="1"/>
</dbReference>
<comment type="subcellular location">
    <subcellularLocation>
        <location evidence="1">Cell inner membrane</location>
        <topology evidence="1">Single-pass membrane protein</topology>
        <orientation evidence="1">Periplasmic side</orientation>
    </subcellularLocation>
</comment>
<dbReference type="EMBL" id="FNAQ01000001">
    <property type="protein sequence ID" value="SDD78325.1"/>
    <property type="molecule type" value="Genomic_DNA"/>
</dbReference>
<evidence type="ECO:0000256" key="8">
    <source>
        <dbReference type="ARBA" id="ARBA00022989"/>
    </source>
</evidence>
<dbReference type="InterPro" id="IPR037682">
    <property type="entry name" value="TonB_C"/>
</dbReference>
<accession>A0A1G6XLL4</accession>
<evidence type="ECO:0000256" key="9">
    <source>
        <dbReference type="ARBA" id="ARBA00023136"/>
    </source>
</evidence>
<dbReference type="InterPro" id="IPR006260">
    <property type="entry name" value="TonB/TolA_C"/>
</dbReference>
<evidence type="ECO:0000256" key="7">
    <source>
        <dbReference type="ARBA" id="ARBA00022927"/>
    </source>
</evidence>
<dbReference type="InterPro" id="IPR051045">
    <property type="entry name" value="TonB-dependent_transducer"/>
</dbReference>
<dbReference type="InterPro" id="IPR003538">
    <property type="entry name" value="TonB"/>
</dbReference>
<keyword evidence="4" id="KW-1003">Cell membrane</keyword>
<feature type="transmembrane region" description="Helical" evidence="10">
    <location>
        <begin position="12"/>
        <end position="34"/>
    </location>
</feature>
<dbReference type="GO" id="GO:0015891">
    <property type="term" value="P:siderophore transport"/>
    <property type="evidence" value="ECO:0007669"/>
    <property type="project" value="InterPro"/>
</dbReference>
<dbReference type="GO" id="GO:0015031">
    <property type="term" value="P:protein transport"/>
    <property type="evidence" value="ECO:0007669"/>
    <property type="project" value="UniProtKB-KW"/>
</dbReference>
<keyword evidence="5" id="KW-0997">Cell inner membrane</keyword>
<keyword evidence="6 10" id="KW-0812">Transmembrane</keyword>
<evidence type="ECO:0000256" key="3">
    <source>
        <dbReference type="ARBA" id="ARBA00022448"/>
    </source>
</evidence>
<dbReference type="SUPFAM" id="SSF74653">
    <property type="entry name" value="TolA/TonB C-terminal domain"/>
    <property type="match status" value="1"/>
</dbReference>
<gene>
    <name evidence="12" type="ORF">SAMN05661003_101296</name>
</gene>
<dbReference type="RefSeq" id="WP_092075518.1">
    <property type="nucleotide sequence ID" value="NZ_FNAQ01000001.1"/>
</dbReference>
<keyword evidence="3" id="KW-0813">Transport</keyword>
<dbReference type="GO" id="GO:0055085">
    <property type="term" value="P:transmembrane transport"/>
    <property type="evidence" value="ECO:0007669"/>
    <property type="project" value="InterPro"/>
</dbReference>